<comment type="caution">
    <text evidence="4">The sequence shown here is derived from an EMBL/GenBank/DDBJ whole genome shotgun (WGS) entry which is preliminary data.</text>
</comment>
<name>A0A0F3GUX5_9BACT</name>
<dbReference type="PANTHER" id="PTHR43179">
    <property type="entry name" value="RHAMNOSYLTRANSFERASE WBBL"/>
    <property type="match status" value="1"/>
</dbReference>
<gene>
    <name evidence="4" type="ORF">MBAV_003349</name>
</gene>
<dbReference type="Proteomes" id="UP000033423">
    <property type="component" value="Unassembled WGS sequence"/>
</dbReference>
<dbReference type="EMBL" id="LACI01001439">
    <property type="protein sequence ID" value="KJU84463.1"/>
    <property type="molecule type" value="Genomic_DNA"/>
</dbReference>
<dbReference type="AlphaFoldDB" id="A0A0F3GUX5"/>
<dbReference type="GO" id="GO:0016757">
    <property type="term" value="F:glycosyltransferase activity"/>
    <property type="evidence" value="ECO:0007669"/>
    <property type="project" value="UniProtKB-KW"/>
</dbReference>
<sequence>MNKKDTLIVMCTPNLRLMSAKRAIGSLKATDLSRAELILIDNCYDKEFSHPTILNKMLKIAARRKKNLLLLDDDIEIYHYHWLDRMYEVLERLDAAVVGCINIFEDGTINNAGHFIDADGFYESMNDFMHDGSEIIDNAVYVPTLCSATMLIRDCESFYFDTKYIKETHDLDVCIQAWYNGKRVACALDLKVIHHHSYIARNNPDYNTVYYHDCAHFSKKWSDFMPYLTDVPQLRQYKKHGEKNTWTNYYFRATRMKLIDKQRAGEMFKRIAAHCYNERICANACFHLYQIEGEQSLLEQCLKANPCHRAAAEQLSRLTGVVHRPLHSCRYNTFNCKRCYLRTP</sequence>
<dbReference type="SUPFAM" id="SSF53448">
    <property type="entry name" value="Nucleotide-diphospho-sugar transferases"/>
    <property type="match status" value="1"/>
</dbReference>
<evidence type="ECO:0000256" key="2">
    <source>
        <dbReference type="ARBA" id="ARBA00022676"/>
    </source>
</evidence>
<reference evidence="4 5" key="1">
    <citation type="submission" date="2015-02" db="EMBL/GenBank/DDBJ databases">
        <title>Single-cell genomics of uncultivated deep-branching MTB reveals a conserved set of magnetosome genes.</title>
        <authorList>
            <person name="Kolinko S."/>
            <person name="Richter M."/>
            <person name="Glockner F.O."/>
            <person name="Brachmann A."/>
            <person name="Schuler D."/>
        </authorList>
    </citation>
    <scope>NUCLEOTIDE SEQUENCE [LARGE SCALE GENOMIC DNA]</scope>
    <source>
        <strain evidence="4">TM-1</strain>
    </source>
</reference>
<evidence type="ECO:0000313" key="5">
    <source>
        <dbReference type="Proteomes" id="UP000033423"/>
    </source>
</evidence>
<protein>
    <submittedName>
        <fullName evidence="4">Glycosyl transferase, group 2 family protein</fullName>
    </submittedName>
</protein>
<dbReference type="Gene3D" id="3.90.550.10">
    <property type="entry name" value="Spore Coat Polysaccharide Biosynthesis Protein SpsA, Chain A"/>
    <property type="match status" value="1"/>
</dbReference>
<accession>A0A0F3GUX5</accession>
<keyword evidence="2" id="KW-0328">Glycosyltransferase</keyword>
<keyword evidence="3 4" id="KW-0808">Transferase</keyword>
<evidence type="ECO:0000256" key="1">
    <source>
        <dbReference type="ARBA" id="ARBA00006739"/>
    </source>
</evidence>
<evidence type="ECO:0000313" key="4">
    <source>
        <dbReference type="EMBL" id="KJU84463.1"/>
    </source>
</evidence>
<evidence type="ECO:0000256" key="3">
    <source>
        <dbReference type="ARBA" id="ARBA00022679"/>
    </source>
</evidence>
<comment type="similarity">
    <text evidence="1">Belongs to the glycosyltransferase 2 family.</text>
</comment>
<organism evidence="4 5">
    <name type="scientific">Candidatus Magnetobacterium bavaricum</name>
    <dbReference type="NCBI Taxonomy" id="29290"/>
    <lineage>
        <taxon>Bacteria</taxon>
        <taxon>Pseudomonadati</taxon>
        <taxon>Nitrospirota</taxon>
        <taxon>Thermodesulfovibrionia</taxon>
        <taxon>Thermodesulfovibrionales</taxon>
        <taxon>Candidatus Magnetobacteriaceae</taxon>
        <taxon>Candidatus Magnetobacterium</taxon>
    </lineage>
</organism>
<keyword evidence="5" id="KW-1185">Reference proteome</keyword>
<dbReference type="PANTHER" id="PTHR43179:SF12">
    <property type="entry name" value="GALACTOFURANOSYLTRANSFERASE GLFT2"/>
    <property type="match status" value="1"/>
</dbReference>
<dbReference type="InterPro" id="IPR029044">
    <property type="entry name" value="Nucleotide-diphossugar_trans"/>
</dbReference>
<proteinExistence type="inferred from homology"/>